<evidence type="ECO:0000313" key="2">
    <source>
        <dbReference type="Proteomes" id="UP000244929"/>
    </source>
</evidence>
<evidence type="ECO:0008006" key="3">
    <source>
        <dbReference type="Google" id="ProtNLM"/>
    </source>
</evidence>
<name>A0A2S1QVH2_9FLAO</name>
<gene>
    <name evidence="1" type="ORF">HYN59_03375</name>
</gene>
<dbReference type="Proteomes" id="UP000244929">
    <property type="component" value="Chromosome"/>
</dbReference>
<reference evidence="1 2" key="1">
    <citation type="submission" date="2018-04" db="EMBL/GenBank/DDBJ databases">
        <title>Genome sequencing of Flavobacterium sp. HYN0059.</title>
        <authorList>
            <person name="Yi H."/>
            <person name="Baek C."/>
        </authorList>
    </citation>
    <scope>NUCLEOTIDE SEQUENCE [LARGE SCALE GENOMIC DNA]</scope>
    <source>
        <strain evidence="1 2">HYN0059</strain>
    </source>
</reference>
<organism evidence="1 2">
    <name type="scientific">Flavobacterium album</name>
    <dbReference type="NCBI Taxonomy" id="2175091"/>
    <lineage>
        <taxon>Bacteria</taxon>
        <taxon>Pseudomonadati</taxon>
        <taxon>Bacteroidota</taxon>
        <taxon>Flavobacteriia</taxon>
        <taxon>Flavobacteriales</taxon>
        <taxon>Flavobacteriaceae</taxon>
        <taxon>Flavobacterium</taxon>
    </lineage>
</organism>
<accession>A0A2S1QVH2</accession>
<dbReference type="AlphaFoldDB" id="A0A2S1QVH2"/>
<dbReference type="KEGG" id="falb:HYN59_03375"/>
<protein>
    <recommendedName>
        <fullName evidence="3">DUF4890 domain-containing protein</fullName>
    </recommendedName>
</protein>
<keyword evidence="2" id="KW-1185">Reference proteome</keyword>
<evidence type="ECO:0000313" key="1">
    <source>
        <dbReference type="EMBL" id="AWH84211.1"/>
    </source>
</evidence>
<sequence length="147" mass="16769">MSIFLFFIYLAVKQSLIDKQIIMIKRMNSAMKVVAAFMMVVFFTTAVTAQEKEKATEGAKVVTTQMKAQLALNDSQYTKVMDVNKTFLQKAAEAEKGTTNPTEKAKKIKAVTDERDTKLKSVLTETQYKTYTANKANYGKKFREYYQ</sequence>
<dbReference type="EMBL" id="CP029186">
    <property type="protein sequence ID" value="AWH84211.1"/>
    <property type="molecule type" value="Genomic_DNA"/>
</dbReference>
<proteinExistence type="predicted"/>